<protein>
    <submittedName>
        <fullName evidence="1">Terpene synthase/cyclase family protein</fullName>
    </submittedName>
</protein>
<dbReference type="EMBL" id="JAPCID010000001">
    <property type="protein sequence ID" value="MDA0135917.1"/>
    <property type="molecule type" value="Genomic_DNA"/>
</dbReference>
<proteinExistence type="predicted"/>
<organism evidence="1 2">
    <name type="scientific">Solirubrobacter deserti</name>
    <dbReference type="NCBI Taxonomy" id="2282478"/>
    <lineage>
        <taxon>Bacteria</taxon>
        <taxon>Bacillati</taxon>
        <taxon>Actinomycetota</taxon>
        <taxon>Thermoleophilia</taxon>
        <taxon>Solirubrobacterales</taxon>
        <taxon>Solirubrobacteraceae</taxon>
        <taxon>Solirubrobacter</taxon>
    </lineage>
</organism>
<sequence>MGIACYAEAVDRWLSDPAVPLPEHMRACFSELRAELS</sequence>
<dbReference type="Proteomes" id="UP001147700">
    <property type="component" value="Unassembled WGS sequence"/>
</dbReference>
<keyword evidence="2" id="KW-1185">Reference proteome</keyword>
<reference evidence="1" key="1">
    <citation type="submission" date="2022-10" db="EMBL/GenBank/DDBJ databases">
        <title>The WGS of Solirubrobacter sp. CPCC 204708.</title>
        <authorList>
            <person name="Jiang Z."/>
        </authorList>
    </citation>
    <scope>NUCLEOTIDE SEQUENCE</scope>
    <source>
        <strain evidence="1">CPCC 204708</strain>
    </source>
</reference>
<accession>A0ABT4RBK2</accession>
<evidence type="ECO:0000313" key="2">
    <source>
        <dbReference type="Proteomes" id="UP001147700"/>
    </source>
</evidence>
<evidence type="ECO:0000313" key="1">
    <source>
        <dbReference type="EMBL" id="MDA0135917.1"/>
    </source>
</evidence>
<comment type="caution">
    <text evidence="1">The sequence shown here is derived from an EMBL/GenBank/DDBJ whole genome shotgun (WGS) entry which is preliminary data.</text>
</comment>
<gene>
    <name evidence="1" type="ORF">OJ962_00295</name>
</gene>
<name>A0ABT4RBK2_9ACTN</name>